<evidence type="ECO:0000313" key="8">
    <source>
        <dbReference type="Proteomes" id="UP000628840"/>
    </source>
</evidence>
<dbReference type="EMBL" id="BMPF01000003">
    <property type="protein sequence ID" value="GGL37399.1"/>
    <property type="molecule type" value="Genomic_DNA"/>
</dbReference>
<evidence type="ECO:0000256" key="4">
    <source>
        <dbReference type="ARBA" id="ARBA00022777"/>
    </source>
</evidence>
<dbReference type="InterPro" id="IPR029056">
    <property type="entry name" value="Ribokinase-like"/>
</dbReference>
<dbReference type="GO" id="GO:0005524">
    <property type="term" value="F:ATP binding"/>
    <property type="evidence" value="ECO:0007669"/>
    <property type="project" value="UniProtKB-KW"/>
</dbReference>
<organism evidence="7 8">
    <name type="scientific">Halarchaeum grantii</name>
    <dbReference type="NCBI Taxonomy" id="1193105"/>
    <lineage>
        <taxon>Archaea</taxon>
        <taxon>Methanobacteriati</taxon>
        <taxon>Methanobacteriota</taxon>
        <taxon>Stenosarchaea group</taxon>
        <taxon>Halobacteria</taxon>
        <taxon>Halobacteriales</taxon>
        <taxon>Halobacteriaceae</taxon>
    </lineage>
</organism>
<gene>
    <name evidence="7" type="ORF">GCM10009037_21190</name>
</gene>
<dbReference type="PANTHER" id="PTHR46566">
    <property type="entry name" value="1-PHOSPHOFRUCTOKINASE-RELATED"/>
    <property type="match status" value="1"/>
</dbReference>
<name>A0A830FE18_9EURY</name>
<dbReference type="AlphaFoldDB" id="A0A830FE18"/>
<keyword evidence="4" id="KW-0418">Kinase</keyword>
<sequence length="302" mass="30888">MILTVTPNPALDYTVELDDPLDVDTVVRTDGATLDAGGKGINVSQYLRAMDTETAATGFLGDPFGRVLEEQLAREGLDAAFVSVDESTRLNQTILAPEGEYKVNQDGPTVSAGAVDDLRSHVASVAPPTLVVGGSLPPGMAADDVDALAADGDWETAVDVGGETLAELEERYALCKPNDEELAAATGMPTGTVEECIAAAEELREMGYERVVASLGAEGAILVSEDGALHAEAVDTAVVDTVGAGDSLLSGVLAAFDDGADDATALATGVAVASRVVGVPGTSVPDLSAVPEIRDAVRISRH</sequence>
<dbReference type="NCBIfam" id="NF041320">
    <property type="entry name" value="pfkB_Halo"/>
    <property type="match status" value="1"/>
</dbReference>
<evidence type="ECO:0000256" key="1">
    <source>
        <dbReference type="ARBA" id="ARBA00010688"/>
    </source>
</evidence>
<keyword evidence="5" id="KW-0067">ATP-binding</keyword>
<dbReference type="GO" id="GO:0008443">
    <property type="term" value="F:phosphofructokinase activity"/>
    <property type="evidence" value="ECO:0007669"/>
    <property type="project" value="TreeGrafter"/>
</dbReference>
<comment type="caution">
    <text evidence="7">The sequence shown here is derived from an EMBL/GenBank/DDBJ whole genome shotgun (WGS) entry which is preliminary data.</text>
</comment>
<evidence type="ECO:0000259" key="6">
    <source>
        <dbReference type="Pfam" id="PF00294"/>
    </source>
</evidence>
<dbReference type="NCBIfam" id="TIGR03168">
    <property type="entry name" value="1-PFK"/>
    <property type="match status" value="1"/>
</dbReference>
<dbReference type="InterPro" id="IPR002173">
    <property type="entry name" value="Carboh/pur_kinase_PfkB_CS"/>
</dbReference>
<dbReference type="Gene3D" id="3.40.1190.20">
    <property type="match status" value="1"/>
</dbReference>
<dbReference type="GO" id="GO:0005829">
    <property type="term" value="C:cytosol"/>
    <property type="evidence" value="ECO:0007669"/>
    <property type="project" value="TreeGrafter"/>
</dbReference>
<dbReference type="Proteomes" id="UP000628840">
    <property type="component" value="Unassembled WGS sequence"/>
</dbReference>
<comment type="similarity">
    <text evidence="1">Belongs to the carbohydrate kinase PfkB family.</text>
</comment>
<keyword evidence="8" id="KW-1185">Reference proteome</keyword>
<keyword evidence="2" id="KW-0808">Transferase</keyword>
<accession>A0A830FE18</accession>
<dbReference type="OrthoDB" id="199813at2157"/>
<dbReference type="SUPFAM" id="SSF53613">
    <property type="entry name" value="Ribokinase-like"/>
    <property type="match status" value="1"/>
</dbReference>
<dbReference type="InterPro" id="IPR017583">
    <property type="entry name" value="Tagatose/fructose_Pkinase"/>
</dbReference>
<dbReference type="InterPro" id="IPR054902">
    <property type="entry name" value="pfkB_Halo"/>
</dbReference>
<dbReference type="PIRSF" id="PIRSF000535">
    <property type="entry name" value="1PFK/6PFK/LacC"/>
    <property type="match status" value="1"/>
</dbReference>
<evidence type="ECO:0000256" key="5">
    <source>
        <dbReference type="ARBA" id="ARBA00022840"/>
    </source>
</evidence>
<dbReference type="PROSITE" id="PS00584">
    <property type="entry name" value="PFKB_KINASES_2"/>
    <property type="match status" value="1"/>
</dbReference>
<dbReference type="InterPro" id="IPR011611">
    <property type="entry name" value="PfkB_dom"/>
</dbReference>
<evidence type="ECO:0000313" key="7">
    <source>
        <dbReference type="EMBL" id="GGL37399.1"/>
    </source>
</evidence>
<dbReference type="Pfam" id="PF00294">
    <property type="entry name" value="PfkB"/>
    <property type="match status" value="1"/>
</dbReference>
<feature type="domain" description="Carbohydrate kinase PfkB" evidence="6">
    <location>
        <begin position="24"/>
        <end position="285"/>
    </location>
</feature>
<evidence type="ECO:0000256" key="2">
    <source>
        <dbReference type="ARBA" id="ARBA00022679"/>
    </source>
</evidence>
<proteinExistence type="inferred from homology"/>
<dbReference type="RefSeq" id="WP_188883723.1">
    <property type="nucleotide sequence ID" value="NZ_BMPF01000003.1"/>
</dbReference>
<evidence type="ECO:0000256" key="3">
    <source>
        <dbReference type="ARBA" id="ARBA00022741"/>
    </source>
</evidence>
<keyword evidence="3" id="KW-0547">Nucleotide-binding</keyword>
<protein>
    <submittedName>
        <fullName evidence="7">1-phosphofructokinase</fullName>
    </submittedName>
</protein>
<dbReference type="PANTHER" id="PTHR46566:SF2">
    <property type="entry name" value="ATP-DEPENDENT 6-PHOSPHOFRUCTOKINASE ISOZYME 2"/>
    <property type="match status" value="1"/>
</dbReference>
<reference evidence="7 8" key="1">
    <citation type="journal article" date="2019" name="Int. J. Syst. Evol. Microbiol.">
        <title>The Global Catalogue of Microorganisms (GCM) 10K type strain sequencing project: providing services to taxonomists for standard genome sequencing and annotation.</title>
        <authorList>
            <consortium name="The Broad Institute Genomics Platform"/>
            <consortium name="The Broad Institute Genome Sequencing Center for Infectious Disease"/>
            <person name="Wu L."/>
            <person name="Ma J."/>
        </authorList>
    </citation>
    <scope>NUCLEOTIDE SEQUENCE [LARGE SCALE GENOMIC DNA]</scope>
    <source>
        <strain evidence="7 8">JCM 19585</strain>
    </source>
</reference>